<feature type="region of interest" description="Disordered" evidence="3">
    <location>
        <begin position="2594"/>
        <end position="2615"/>
    </location>
</feature>
<comment type="caution">
    <text evidence="8">The sequence shown here is derived from an EMBL/GenBank/DDBJ whole genome shotgun (WGS) entry which is preliminary data.</text>
</comment>
<evidence type="ECO:0000313" key="9">
    <source>
        <dbReference type="Proteomes" id="UP000004200"/>
    </source>
</evidence>
<dbReference type="InterPro" id="IPR036366">
    <property type="entry name" value="PGBDSf"/>
</dbReference>
<dbReference type="Pfam" id="PF03538">
    <property type="entry name" value="VRP1"/>
    <property type="match status" value="1"/>
</dbReference>
<evidence type="ECO:0000256" key="1">
    <source>
        <dbReference type="ARBA" id="ARBA00023026"/>
    </source>
</evidence>
<dbReference type="eggNOG" id="COG2351">
    <property type="taxonomic scope" value="Bacteria"/>
</dbReference>
<accession>G2E4H0</accession>
<keyword evidence="2" id="KW-0175">Coiled coil</keyword>
<evidence type="ECO:0000259" key="6">
    <source>
        <dbReference type="Pfam" id="PF18413"/>
    </source>
</evidence>
<feature type="domain" description="Tc toxin complex TcA C-terminal TcB-binding" evidence="5">
    <location>
        <begin position="2640"/>
        <end position="2916"/>
    </location>
</feature>
<sequence length="3082" mass="345368">MSNPRSSGFGVTNRRTENTLRILDQGALVKALHNDLRGLQFTIADDELERARFGPTTRRAVARFQRQQGLDTTGIVDQHTRKALLEAASTEATEAQRLRWRRSISTLRRTSRLGLKGREFRLADAELSNQLQSRRTTLLKRQLLELFDQPSEQLAAAIDGLAIDPDEVADLSLNDFVFTRVVPNLMDNEALQPELYKIARRGIDTEDDTIGDILGLDQDARDDDSLREVTRRARNAALGDIIGLDDDAIETLGDADLSQSSDAVFRLADAGSLREAQRDRLLFAADLARLTDDNFDAVRTLIDDGVQASRDLVSRDRRDWMRFIEANGIQPPNGDTPEIFAAVLDKNVELAFPTAYALARFTAPPPESTLARMDVLSRLPNSDGPIFSDNGVRDDIDLSFMPPSEAETIRADLADLGRFANRYAGLGVREVLNDRSLSAGRKRTLIERRQAALARAWNNRPGLDLRLANFSPLADPTARAFSVELDDVEPSERPFVRSALMSMQRTLRLSDGYAEADSLMAAGLDDAARIAELDDADELAERTGLSRPVALRIRARAIETRTRLLHVVHGIEETTGHAPFLPATLHEAETTNEPGTLINVLQSLPGYSELFGPQNYCKCSHCRSIFSPAAYFVDLMRFIDKKISRRNFINADLTDHPLYLRNRRPDLWSLPLTCENTNTPVRYLEIVNEVLTHYLDSADPLAGDVWENLATQARSSFRQPFNLPHAQMLLYLQHLGVGLNEVSSLFDAQRRAATYARFSISPQEQTTIASADALGAIYQRFAKRFRLNADNIDVPLIENMAVHDTHQLTKLTGLSREMLGRLLETGFVRGNVSVVFDITTQEPDDLTGFVEYLHLEVDGQPANVASSRALLDRLHRLTRLQRALDWTPEALQMAIDALDASQPIPPDSDPERYGEALNGDMLASLADIKQLMDRFDLPVSEAIALSYRIPDAASDPTSLSLWKQLFGDADQLTVRHPSLANTQADETEVSPGFGILQGALQISEPDLIDLLQRDLPVSVIDTGIVQREQLNRLYRSARLARVLRLSQDAFAALSRIVPNLTADVAAAARLTAIWEAIDLVDAFDRVGLSFNDLLPHLDGNRTADQDVAHATELLDQVRIKLREDERLWLTPAAISQIAGLTPESARTVLAQLLDSDNLLIQPDATRERYLVADNAALTQDDPRLLNALSVEGGPLHDPGSDDHSAPFLAEALRQQLLQHLPHTQVAVAIAGALSLSGDTLEAFDKFFDDSHPLENGDIGLTDWLRTGDGPASTTLLSYVAALIRLQRLLTETLNASDDAVRFIADRLELFAITPLALSDAAPPSDGWHWSTLWRLAEFIELLRNEKEDPAAVVDIVDGWADGLFAESTRPGLALILGVTEGQLEMLLAALPPDSDVFGALDRLKEAVRLTGRIGLDPTSLRQLTGETFQQALAAKDLVLGAIRTKHPTEEAWRNVSDRFSDHIETLKRDALVDRILSRRELRFENTRNIYHFFLLDPEMDGCFQTSRVKNAISTCQLYMQRCLMGLEKSVETGIHPPIQVKVKQGKKTREEWKWRKSYRVWEANRKVFLYPENYMLPDLRDDSTHIFKAAESDLLQGNLDNSTIEKVFQRYLAEFVEVGSIKIVHTLYEKGEYLFFGRTLQEPYRYFMRRFNGKGHWEPWEPIDLDIGAKTISAVTKNGNWYLFWTNVALNSDADKVRDAQPDVDPDELTENGAEPVNDQSQEILPITVSYSVRNESGVWSQPQDFVYYSLLQSKGDFEKNSLLPISDRIYAEFRHPSRSTEQSHSGVKHLIRLIHPVEHIPVQYLNTERDYTENVGFLREFDNRTIRRDGEFTNPKGSPSPIGDSTEFSTSGLQLGESWLWRVPEIKSSSSTAKLDYIVNGNFKQKNPGFDYGDVIFFEKSARSSISLKTVQRSTSESVLDVSDDQYLIKLTGQPGLDQREPDSDDVNSNMWFYIQSASLAKWKLISLTTGYPSRLSQTFFREGLDQLLSPTLQNKTEPTAEQSGLSFSWIGMLRMPDEDYGYSNLEKLASGDQLHAISQFDGVHGSYLWELYFHLPFQIAHTLNSIGKFEEADRWYRYIFDPTTADSKPNAHWRFVVFRTLNLPKLRELLADRKAIRKYKTDPFNPYAIARLRPSAFQKTIVMRYIDNLLDWGDERFRIDTRESNNEAMLLYTMAADLLGERPIETGECELAEEGFTFNDIQQRGSGNHFLIELENLVYFYVNLGTRFPVNASDPDLDFAIPTFAGVGASEPGEPPAVGSAFTTRANAVRRLGPYAEVRQRAMAMLALNPGENDSVGSSATSDIAFQPDLPPDPDPPFEPTYDFVADDADDADIDGPVFESRSLAFCVPPNDTLLEYWDRVEDRLYKLRHCMNIEGVVGELPLWQPAIDPMLLVRAKAAGLELDDVLVLINEQPPHHRFEVLMERARRFTATAQQFGNQLLSALERKDESELTLLRSVHEDTILNLVRRQKLDAIAEAKASRDHLDTMEHPIRKRFEHYLSLLASDRAFSISEKEQKALQDLDEVQAWRQFASQAESKALSHRQGPQWSSSLSSSVGGGISFSSAGLVVTAIGTASIGYGAANLEAKYQRRALRDRDRGSRSEAAASATSTNSSYERRQEEWYLQRAIAELELNALTQQKTVADIRIALAEKDLETHDQQIDNSRELYDFAKDRFTNLGLYSYLSTTLSRLYREAYDMALKMAQTAERAYRFEIGEDTFFVKLDNWTASRAGLLAADRLLLQLQAMEAAFIERDRRRQEVTLPCALSQIDPDALLSLRHLGRARISIPEWWLDLHYPGQYRRMLSTVRLTIPCVSGPYNNVAAKLTLVDSAIRTTANPADDALVGVQIGRNTSISTSSAKSDTGVFELRFDGPKNPPFKGAGAVSTWVLELPDRHRVFDYGSIADAILELSYTAEDDGLLRAAVMGGGDNGQPGRVDAALQDGMVRIVSLRHELPDVFHSLMTTNNATGAIDIPLTRARLFPHWVGDRDISVRLEVLLEPQPSQQIRTEEVQGIATATINGESISSWFPFSSVDSIPAAAMTDELQIEADGTAVTLEMSLPETLEVRDILLRLTYTAPTH</sequence>
<dbReference type="InterPro" id="IPR046839">
    <property type="entry name" value="ABC_toxin_N"/>
</dbReference>
<proteinExistence type="predicted"/>
<dbReference type="InterPro" id="IPR002477">
    <property type="entry name" value="Peptidoglycan-bd-like"/>
</dbReference>
<dbReference type="OrthoDB" id="9781691at2"/>
<evidence type="ECO:0000256" key="3">
    <source>
        <dbReference type="SAM" id="MobiDB-lite"/>
    </source>
</evidence>
<dbReference type="EMBL" id="AFWT01000025">
    <property type="protein sequence ID" value="EGV29591.1"/>
    <property type="molecule type" value="Genomic_DNA"/>
</dbReference>
<dbReference type="Pfam" id="PF18276">
    <property type="entry name" value="TcA_TcB_BD"/>
    <property type="match status" value="1"/>
</dbReference>
<dbReference type="InterPro" id="IPR018003">
    <property type="entry name" value="Insecticidal_toxin/plasmid_vir"/>
</dbReference>
<keyword evidence="1" id="KW-0843">Virulence</keyword>
<keyword evidence="9" id="KW-1185">Reference proteome</keyword>
<dbReference type="eggNOG" id="COG3409">
    <property type="taxonomic scope" value="Bacteria"/>
</dbReference>
<dbReference type="PATRIC" id="fig|765913.3.peg.3252"/>
<dbReference type="Pfam" id="PF20220">
    <property type="entry name" value="ABC_toxin_N"/>
    <property type="match status" value="1"/>
</dbReference>
<feature type="domain" description="ABC toxin N-terminal" evidence="7">
    <location>
        <begin position="1461"/>
        <end position="1590"/>
    </location>
</feature>
<dbReference type="InterPro" id="IPR041079">
    <property type="entry name" value="Neuraminidase-like"/>
</dbReference>
<evidence type="ECO:0000259" key="5">
    <source>
        <dbReference type="Pfam" id="PF18276"/>
    </source>
</evidence>
<organism evidence="8 9">
    <name type="scientific">Thiorhodococcus drewsii AZ1</name>
    <dbReference type="NCBI Taxonomy" id="765913"/>
    <lineage>
        <taxon>Bacteria</taxon>
        <taxon>Pseudomonadati</taxon>
        <taxon>Pseudomonadota</taxon>
        <taxon>Gammaproteobacteria</taxon>
        <taxon>Chromatiales</taxon>
        <taxon>Chromatiaceae</taxon>
        <taxon>Thiorhodococcus</taxon>
    </lineage>
</organism>
<name>G2E4H0_9GAMM</name>
<dbReference type="eggNOG" id="COG3206">
    <property type="taxonomic scope" value="Bacteria"/>
</dbReference>
<dbReference type="Pfam" id="PF18413">
    <property type="entry name" value="Neuraminidase"/>
    <property type="match status" value="1"/>
</dbReference>
<dbReference type="InterPro" id="IPR040840">
    <property type="entry name" value="TcA_TcB_BD"/>
</dbReference>
<dbReference type="InterPro" id="IPR036365">
    <property type="entry name" value="PGBD-like_sf"/>
</dbReference>
<feature type="coiled-coil region" evidence="2">
    <location>
        <begin position="2649"/>
        <end position="2676"/>
    </location>
</feature>
<feature type="compositionally biased region" description="Low complexity" evidence="3">
    <location>
        <begin position="2604"/>
        <end position="2615"/>
    </location>
</feature>
<dbReference type="SUPFAM" id="SSF47090">
    <property type="entry name" value="PGBD-like"/>
    <property type="match status" value="1"/>
</dbReference>
<evidence type="ECO:0000256" key="2">
    <source>
        <dbReference type="SAM" id="Coils"/>
    </source>
</evidence>
<feature type="domain" description="Peptidoglycan binding-like" evidence="4">
    <location>
        <begin position="26"/>
        <end position="84"/>
    </location>
</feature>
<evidence type="ECO:0000259" key="7">
    <source>
        <dbReference type="Pfam" id="PF20220"/>
    </source>
</evidence>
<gene>
    <name evidence="8" type="ORF">ThidrDRAFT_3183</name>
</gene>
<protein>
    <submittedName>
        <fullName evidence="8">Peptidoglycan-binding domain 1 protein</fullName>
    </submittedName>
</protein>
<reference evidence="8 9" key="1">
    <citation type="submission" date="2011-06" db="EMBL/GenBank/DDBJ databases">
        <title>The draft genome of Thiorhodococcus drewsii AZ1.</title>
        <authorList>
            <consortium name="US DOE Joint Genome Institute (JGI-PGF)"/>
            <person name="Lucas S."/>
            <person name="Han J."/>
            <person name="Lapidus A."/>
            <person name="Cheng J.-F."/>
            <person name="Goodwin L."/>
            <person name="Pitluck S."/>
            <person name="Peters L."/>
            <person name="Land M.L."/>
            <person name="Hauser L."/>
            <person name="Vogl K."/>
            <person name="Liu Z."/>
            <person name="Imhoff J."/>
            <person name="Thiel V."/>
            <person name="Frigaard N.-U."/>
            <person name="Bryant D.A."/>
            <person name="Woyke T.J."/>
        </authorList>
    </citation>
    <scope>NUCLEOTIDE SEQUENCE [LARGE SCALE GENOMIC DNA]</scope>
    <source>
        <strain evidence="8 9">AZ1</strain>
    </source>
</reference>
<evidence type="ECO:0000313" key="8">
    <source>
        <dbReference type="EMBL" id="EGV29591.1"/>
    </source>
</evidence>
<feature type="region of interest" description="Disordered" evidence="3">
    <location>
        <begin position="1829"/>
        <end position="1849"/>
    </location>
</feature>
<dbReference type="RefSeq" id="WP_007041896.1">
    <property type="nucleotide sequence ID" value="NZ_AFWT01000025.1"/>
</dbReference>
<dbReference type="Pfam" id="PF01471">
    <property type="entry name" value="PG_binding_1"/>
    <property type="match status" value="1"/>
</dbReference>
<dbReference type="STRING" id="765913.ThidrDRAFT_3183"/>
<dbReference type="Proteomes" id="UP000004200">
    <property type="component" value="Unassembled WGS sequence"/>
</dbReference>
<evidence type="ECO:0000259" key="4">
    <source>
        <dbReference type="Pfam" id="PF01471"/>
    </source>
</evidence>
<feature type="compositionally biased region" description="Basic and acidic residues" evidence="3">
    <location>
        <begin position="2594"/>
        <end position="2603"/>
    </location>
</feature>
<dbReference type="Gene3D" id="1.10.101.10">
    <property type="entry name" value="PGBD-like superfamily/PGBD"/>
    <property type="match status" value="1"/>
</dbReference>
<feature type="domain" description="Neuraminidase-like" evidence="6">
    <location>
        <begin position="1628"/>
        <end position="1747"/>
    </location>
</feature>